<name>A0A7X2LZ39_9BACI</name>
<evidence type="ECO:0000313" key="2">
    <source>
        <dbReference type="EMBL" id="MRX72458.1"/>
    </source>
</evidence>
<protein>
    <submittedName>
        <fullName evidence="2">DUF948 domain-containing protein</fullName>
    </submittedName>
</protein>
<dbReference type="AlphaFoldDB" id="A0A7X2LZ39"/>
<keyword evidence="1" id="KW-0472">Membrane</keyword>
<evidence type="ECO:0000313" key="3">
    <source>
        <dbReference type="Proteomes" id="UP000448867"/>
    </source>
</evidence>
<sequence length="125" mass="14656">MRRCSNMIIVYLSIALVVGSLIFMGIYAFKTYKQVKPTVNRIINTTTRMKESTDTIKAKANVLAANQQQLIEDIDVKKEKVNFTVKTAKQTPKTLKQFWNINPFAKDRRLQRERSKRRRTLYSQQ</sequence>
<evidence type="ECO:0000256" key="1">
    <source>
        <dbReference type="SAM" id="Phobius"/>
    </source>
</evidence>
<reference evidence="2 3" key="1">
    <citation type="submission" date="2019-11" db="EMBL/GenBank/DDBJ databases">
        <title>Bacillus lacus genome.</title>
        <authorList>
            <person name="Allen C.J."/>
            <person name="Newman J.D."/>
        </authorList>
    </citation>
    <scope>NUCLEOTIDE SEQUENCE [LARGE SCALE GENOMIC DNA]</scope>
    <source>
        <strain evidence="2 3">KCTC 33946</strain>
    </source>
</reference>
<dbReference type="Proteomes" id="UP000448867">
    <property type="component" value="Unassembled WGS sequence"/>
</dbReference>
<keyword evidence="1" id="KW-1133">Transmembrane helix</keyword>
<dbReference type="OrthoDB" id="2969233at2"/>
<gene>
    <name evidence="2" type="ORF">GJU40_09905</name>
</gene>
<feature type="transmembrane region" description="Helical" evidence="1">
    <location>
        <begin position="7"/>
        <end position="29"/>
    </location>
</feature>
<dbReference type="PANTHER" id="PTHR40070">
    <property type="entry name" value="UPF0478 PROTEIN YTXG"/>
    <property type="match status" value="1"/>
</dbReference>
<dbReference type="PANTHER" id="PTHR40070:SF1">
    <property type="entry name" value="UPF0478 PROTEIN YTXG"/>
    <property type="match status" value="1"/>
</dbReference>
<dbReference type="Pfam" id="PF06103">
    <property type="entry name" value="DUF948"/>
    <property type="match status" value="1"/>
</dbReference>
<comment type="caution">
    <text evidence="2">The sequence shown here is derived from an EMBL/GenBank/DDBJ whole genome shotgun (WGS) entry which is preliminary data.</text>
</comment>
<dbReference type="EMBL" id="WKKI01000016">
    <property type="protein sequence ID" value="MRX72458.1"/>
    <property type="molecule type" value="Genomic_DNA"/>
</dbReference>
<keyword evidence="1" id="KW-0812">Transmembrane</keyword>
<proteinExistence type="predicted"/>
<accession>A0A7X2LZ39</accession>
<dbReference type="InterPro" id="IPR009293">
    <property type="entry name" value="UPF0478"/>
</dbReference>
<keyword evidence="3" id="KW-1185">Reference proteome</keyword>
<organism evidence="2 3">
    <name type="scientific">Metabacillus lacus</name>
    <dbReference type="NCBI Taxonomy" id="1983721"/>
    <lineage>
        <taxon>Bacteria</taxon>
        <taxon>Bacillati</taxon>
        <taxon>Bacillota</taxon>
        <taxon>Bacilli</taxon>
        <taxon>Bacillales</taxon>
        <taxon>Bacillaceae</taxon>
        <taxon>Metabacillus</taxon>
    </lineage>
</organism>